<evidence type="ECO:0000256" key="1">
    <source>
        <dbReference type="SAM" id="MobiDB-lite"/>
    </source>
</evidence>
<reference evidence="2 3" key="1">
    <citation type="submission" date="2014-11" db="EMBL/GenBank/DDBJ databases">
        <title>Genetic blueprint of the zoonotic pathogen Toxocara canis.</title>
        <authorList>
            <person name="Zhu X.-Q."/>
            <person name="Korhonen P.K."/>
            <person name="Cai H."/>
            <person name="Young N.D."/>
            <person name="Nejsum P."/>
            <person name="von Samson-Himmelstjerna G."/>
            <person name="Boag P.R."/>
            <person name="Tan P."/>
            <person name="Li Q."/>
            <person name="Min J."/>
            <person name="Yang Y."/>
            <person name="Wang X."/>
            <person name="Fang X."/>
            <person name="Hall R.S."/>
            <person name="Hofmann A."/>
            <person name="Sternberg P.W."/>
            <person name="Jex A.R."/>
            <person name="Gasser R.B."/>
        </authorList>
    </citation>
    <scope>NUCLEOTIDE SEQUENCE [LARGE SCALE GENOMIC DNA]</scope>
    <source>
        <strain evidence="2">PN_DK_2014</strain>
    </source>
</reference>
<evidence type="ECO:0000313" key="3">
    <source>
        <dbReference type="Proteomes" id="UP000031036"/>
    </source>
</evidence>
<sequence>MGWEEGGRGRGEEEKWRNSSDRNSRSITAKRQRTFECFTATLIDCVYSREKTKGKALSKYSSLAEIIDGASLFTNTIFSVFVEVVQVQEIPLQAENRAPVTPIRDGRANHQNA</sequence>
<keyword evidence="3" id="KW-1185">Reference proteome</keyword>
<evidence type="ECO:0000313" key="2">
    <source>
        <dbReference type="EMBL" id="KHN74397.1"/>
    </source>
</evidence>
<dbReference type="Proteomes" id="UP000031036">
    <property type="component" value="Unassembled WGS sequence"/>
</dbReference>
<comment type="caution">
    <text evidence="2">The sequence shown here is derived from an EMBL/GenBank/DDBJ whole genome shotgun (WGS) entry which is preliminary data.</text>
</comment>
<name>A0A0B2UZ84_TOXCA</name>
<protein>
    <submittedName>
        <fullName evidence="2">Uncharacterized protein</fullName>
    </submittedName>
</protein>
<feature type="region of interest" description="Disordered" evidence="1">
    <location>
        <begin position="1"/>
        <end position="27"/>
    </location>
</feature>
<dbReference type="AlphaFoldDB" id="A0A0B2UZ84"/>
<dbReference type="EMBL" id="JPKZ01002916">
    <property type="protein sequence ID" value="KHN74397.1"/>
    <property type="molecule type" value="Genomic_DNA"/>
</dbReference>
<gene>
    <name evidence="2" type="ORF">Tcan_00257</name>
</gene>
<feature type="compositionally biased region" description="Basic and acidic residues" evidence="1">
    <location>
        <begin position="1"/>
        <end position="24"/>
    </location>
</feature>
<organism evidence="2 3">
    <name type="scientific">Toxocara canis</name>
    <name type="common">Canine roundworm</name>
    <dbReference type="NCBI Taxonomy" id="6265"/>
    <lineage>
        <taxon>Eukaryota</taxon>
        <taxon>Metazoa</taxon>
        <taxon>Ecdysozoa</taxon>
        <taxon>Nematoda</taxon>
        <taxon>Chromadorea</taxon>
        <taxon>Rhabditida</taxon>
        <taxon>Spirurina</taxon>
        <taxon>Ascaridomorpha</taxon>
        <taxon>Ascaridoidea</taxon>
        <taxon>Toxocaridae</taxon>
        <taxon>Toxocara</taxon>
    </lineage>
</organism>
<proteinExistence type="predicted"/>
<accession>A0A0B2UZ84</accession>